<dbReference type="InterPro" id="IPR020818">
    <property type="entry name" value="Chaperonin_GroES"/>
</dbReference>
<keyword evidence="2" id="KW-0143">Chaperone</keyword>
<dbReference type="GO" id="GO:0005524">
    <property type="term" value="F:ATP binding"/>
    <property type="evidence" value="ECO:0007669"/>
    <property type="project" value="InterPro"/>
</dbReference>
<name>A0A6J6GLX1_9ZZZZ</name>
<sequence>MGQYDGAGHGFLGNDRRIGESHLGFEGDAVRGVQGQGERGCVVSHDPRRYRHGVTSPQTVDMLSDGVGRSGESLPIKMLSDRVLVDIGGPEGERRSTGGILIPATAQLNKRLVWAEVVAVGPNVRAMEPGDQVLFSPEDRYEVEVRGSDYIILRERDVHAVAAERLAEGSTGLYL</sequence>
<evidence type="ECO:0000313" key="3">
    <source>
        <dbReference type="EMBL" id="CAB4600144.1"/>
    </source>
</evidence>
<proteinExistence type="inferred from homology"/>
<dbReference type="PRINTS" id="PR00297">
    <property type="entry name" value="CHAPERONIN10"/>
</dbReference>
<dbReference type="CDD" id="cd00320">
    <property type="entry name" value="cpn10"/>
    <property type="match status" value="1"/>
</dbReference>
<dbReference type="SMART" id="SM00883">
    <property type="entry name" value="Cpn10"/>
    <property type="match status" value="1"/>
</dbReference>
<dbReference type="PANTHER" id="PTHR10772">
    <property type="entry name" value="10 KDA HEAT SHOCK PROTEIN"/>
    <property type="match status" value="1"/>
</dbReference>
<gene>
    <name evidence="3" type="ORF">UFOPK1835_00334</name>
</gene>
<dbReference type="SUPFAM" id="SSF50129">
    <property type="entry name" value="GroES-like"/>
    <property type="match status" value="1"/>
</dbReference>
<evidence type="ECO:0000256" key="1">
    <source>
        <dbReference type="ARBA" id="ARBA00006975"/>
    </source>
</evidence>
<dbReference type="PANTHER" id="PTHR10772:SF58">
    <property type="entry name" value="CO-CHAPERONIN GROES"/>
    <property type="match status" value="1"/>
</dbReference>
<dbReference type="Gene3D" id="2.30.33.40">
    <property type="entry name" value="GroES chaperonin"/>
    <property type="match status" value="1"/>
</dbReference>
<dbReference type="InterPro" id="IPR011032">
    <property type="entry name" value="GroES-like_sf"/>
</dbReference>
<dbReference type="GO" id="GO:0044183">
    <property type="term" value="F:protein folding chaperone"/>
    <property type="evidence" value="ECO:0007669"/>
    <property type="project" value="InterPro"/>
</dbReference>
<protein>
    <submittedName>
        <fullName evidence="3">Unannotated protein</fullName>
    </submittedName>
</protein>
<dbReference type="InterPro" id="IPR037124">
    <property type="entry name" value="Chaperonin_GroES_sf"/>
</dbReference>
<comment type="similarity">
    <text evidence="1">Belongs to the GroES chaperonin family.</text>
</comment>
<reference evidence="3" key="1">
    <citation type="submission" date="2020-05" db="EMBL/GenBank/DDBJ databases">
        <authorList>
            <person name="Chiriac C."/>
            <person name="Salcher M."/>
            <person name="Ghai R."/>
            <person name="Kavagutti S V."/>
        </authorList>
    </citation>
    <scope>NUCLEOTIDE SEQUENCE</scope>
</reference>
<dbReference type="AlphaFoldDB" id="A0A6J6GLX1"/>
<organism evidence="3">
    <name type="scientific">freshwater metagenome</name>
    <dbReference type="NCBI Taxonomy" id="449393"/>
    <lineage>
        <taxon>unclassified sequences</taxon>
        <taxon>metagenomes</taxon>
        <taxon>ecological metagenomes</taxon>
    </lineage>
</organism>
<accession>A0A6J6GLX1</accession>
<dbReference type="EMBL" id="CAEZUP010000008">
    <property type="protein sequence ID" value="CAB4600144.1"/>
    <property type="molecule type" value="Genomic_DNA"/>
</dbReference>
<dbReference type="Pfam" id="PF00166">
    <property type="entry name" value="Cpn10"/>
    <property type="match status" value="1"/>
</dbReference>
<dbReference type="GO" id="GO:0051087">
    <property type="term" value="F:protein-folding chaperone binding"/>
    <property type="evidence" value="ECO:0007669"/>
    <property type="project" value="TreeGrafter"/>
</dbReference>
<dbReference type="GO" id="GO:0046872">
    <property type="term" value="F:metal ion binding"/>
    <property type="evidence" value="ECO:0007669"/>
    <property type="project" value="TreeGrafter"/>
</dbReference>
<dbReference type="GO" id="GO:0051082">
    <property type="term" value="F:unfolded protein binding"/>
    <property type="evidence" value="ECO:0007669"/>
    <property type="project" value="TreeGrafter"/>
</dbReference>
<evidence type="ECO:0000256" key="2">
    <source>
        <dbReference type="ARBA" id="ARBA00023186"/>
    </source>
</evidence>